<gene>
    <name evidence="2" type="ORF">LCGC14_0861070</name>
</gene>
<dbReference type="EMBL" id="LAZR01002614">
    <property type="protein sequence ID" value="KKN27757.1"/>
    <property type="molecule type" value="Genomic_DNA"/>
</dbReference>
<feature type="compositionally biased region" description="Basic residues" evidence="1">
    <location>
        <begin position="1"/>
        <end position="10"/>
    </location>
</feature>
<evidence type="ECO:0000313" key="2">
    <source>
        <dbReference type="EMBL" id="KKN27757.1"/>
    </source>
</evidence>
<feature type="compositionally biased region" description="Basic and acidic residues" evidence="1">
    <location>
        <begin position="11"/>
        <end position="29"/>
    </location>
</feature>
<feature type="region of interest" description="Disordered" evidence="1">
    <location>
        <begin position="1"/>
        <end position="31"/>
    </location>
</feature>
<proteinExistence type="predicted"/>
<name>A0A0F9PST2_9ZZZZ</name>
<reference evidence="2" key="1">
    <citation type="journal article" date="2015" name="Nature">
        <title>Complex archaea that bridge the gap between prokaryotes and eukaryotes.</title>
        <authorList>
            <person name="Spang A."/>
            <person name="Saw J.H."/>
            <person name="Jorgensen S.L."/>
            <person name="Zaremba-Niedzwiedzka K."/>
            <person name="Martijn J."/>
            <person name="Lind A.E."/>
            <person name="van Eijk R."/>
            <person name="Schleper C."/>
            <person name="Guy L."/>
            <person name="Ettema T.J."/>
        </authorList>
    </citation>
    <scope>NUCLEOTIDE SEQUENCE</scope>
</reference>
<evidence type="ECO:0000256" key="1">
    <source>
        <dbReference type="SAM" id="MobiDB-lite"/>
    </source>
</evidence>
<sequence>MILEKHRKMMRERNKERYHNDSKYKEAQKKKGNIRNKAISILINNHKKEFIKISGDLKDET</sequence>
<comment type="caution">
    <text evidence="2">The sequence shown here is derived from an EMBL/GenBank/DDBJ whole genome shotgun (WGS) entry which is preliminary data.</text>
</comment>
<accession>A0A0F9PST2</accession>
<protein>
    <submittedName>
        <fullName evidence="2">Uncharacterized protein</fullName>
    </submittedName>
</protein>
<organism evidence="2">
    <name type="scientific">marine sediment metagenome</name>
    <dbReference type="NCBI Taxonomy" id="412755"/>
    <lineage>
        <taxon>unclassified sequences</taxon>
        <taxon>metagenomes</taxon>
        <taxon>ecological metagenomes</taxon>
    </lineage>
</organism>
<dbReference type="AlphaFoldDB" id="A0A0F9PST2"/>